<reference evidence="8" key="1">
    <citation type="submission" date="2009-09" db="EMBL/GenBank/DDBJ databases">
        <authorList>
            <person name="Song L."/>
            <person name="Liu L."/>
            <person name="Gai Y."/>
        </authorList>
    </citation>
    <scope>NUCLEOTIDE SEQUENCE</scope>
</reference>
<keyword evidence="4 7" id="KW-0732">Signal</keyword>
<proteinExistence type="evidence at transcript level"/>
<dbReference type="PROSITE" id="PS50292">
    <property type="entry name" value="PEROXIDASE_3"/>
    <property type="match status" value="1"/>
</dbReference>
<dbReference type="FunFam" id="1.10.640.10:FF:000003">
    <property type="entry name" value="chorion peroxidase"/>
    <property type="match status" value="1"/>
</dbReference>
<dbReference type="EMBL" id="GU002547">
    <property type="protein sequence ID" value="ADF87945.1"/>
    <property type="molecule type" value="mRNA"/>
</dbReference>
<dbReference type="SMR" id="J9PD11"/>
<dbReference type="GO" id="GO:0004601">
    <property type="term" value="F:peroxidase activity"/>
    <property type="evidence" value="ECO:0007669"/>
    <property type="project" value="UniProtKB-KW"/>
</dbReference>
<dbReference type="PRINTS" id="PR00457">
    <property type="entry name" value="ANPEROXIDASE"/>
</dbReference>
<dbReference type="PANTHER" id="PTHR11475">
    <property type="entry name" value="OXIDASE/PEROXIDASE"/>
    <property type="match status" value="1"/>
</dbReference>
<evidence type="ECO:0000256" key="6">
    <source>
        <dbReference type="PIRSR" id="PIRSR619791-2"/>
    </source>
</evidence>
<sequence>MKAFLMVAAVVGVVAGQINFPGGRPGGGGGACDCQPISVCAISFDSVQANCQLGDGSEGVCCPQESADAAAARPAASAGAEAGMVNVNVRTQFTEPLVPVSQSELATASQAGTSAVSSLATLEQSMVQANRFVSRGTPASGHLHQSRISQAARDMDKRAWAIVQASTSVMDDLNLAPRASGLGLRNVRVSQTPLRDQCPSAVSCGNPSSKFRTADGSCNNQANPQWGKSNTPTQRILPPTYDDGLAAFRTLAKDGSKLPGPRNISSTILVDIDKPDATFTLSVMQWAQFMDHDFAHIPFPSLANNEGIECCSSDPNFPKHPRCMPIDLTGDRFYSQFGRTCMNFVRSMLAVGPGDACTFGFAEQLNQLTHWIDGSMVYGSTDEEQRSIRTMQNGLFSTSAGNMLPFNPNQGGECEAGLRNAKCFLAGESRVNEQPSLTVMHTLWMREHNRVATALQRFNPQWNDEQVYQEARRIVVAEIQHITFNEWLPIIVGPRFVRSFGLAVRRRGFSNDYNPTINPNMNNEFSTAAFRFGHSLVQGTLALFSQNGQVSTVQLRNNFNAPYLIQNEGRFDDLVRSLVQFPSQTFDNFVTSDLSNHLFQTPEFRFGMDLMSLNIHRGRDHGISTYNSIREVCGLRRARDFADLQDQINPRIIQRLQSLYKSVDDIDLFAGGMSETPLRKSLLGWTFTCIVGDQFARLKKGDRFFYDLGGQAGSFTEPQLNEIRRTSWARIICDNSELTAVQPLAFQLPTHRFNRPRPCNSFSIPQVDLSAWRN</sequence>
<feature type="chain" id="PRO_5003826031" evidence="7">
    <location>
        <begin position="17"/>
        <end position="774"/>
    </location>
</feature>
<dbReference type="InterPro" id="IPR010255">
    <property type="entry name" value="Haem_peroxidase_sf"/>
</dbReference>
<evidence type="ECO:0000313" key="8">
    <source>
        <dbReference type="EMBL" id="ADF87945.1"/>
    </source>
</evidence>
<keyword evidence="5" id="KW-0325">Glycoprotein</keyword>
<keyword evidence="6" id="KW-0408">Iron</keyword>
<dbReference type="Gene3D" id="1.10.640.10">
    <property type="entry name" value="Haem peroxidase domain superfamily, animal type"/>
    <property type="match status" value="1"/>
</dbReference>
<dbReference type="CDD" id="cd09823">
    <property type="entry name" value="peroxinectin_like"/>
    <property type="match status" value="1"/>
</dbReference>
<dbReference type="OrthoDB" id="823504at2759"/>
<evidence type="ECO:0000256" key="4">
    <source>
        <dbReference type="ARBA" id="ARBA00022729"/>
    </source>
</evidence>
<dbReference type="SUPFAM" id="SSF48113">
    <property type="entry name" value="Heme-dependent peroxidases"/>
    <property type="match status" value="1"/>
</dbReference>
<feature type="binding site" description="axial binding residue" evidence="6">
    <location>
        <position position="534"/>
    </location>
    <ligand>
        <name>heme b</name>
        <dbReference type="ChEBI" id="CHEBI:60344"/>
    </ligand>
    <ligandPart>
        <name>Fe</name>
        <dbReference type="ChEBI" id="CHEBI:18248"/>
    </ligandPart>
</feature>
<evidence type="ECO:0000256" key="5">
    <source>
        <dbReference type="ARBA" id="ARBA00023180"/>
    </source>
</evidence>
<dbReference type="GO" id="GO:0046872">
    <property type="term" value="F:metal ion binding"/>
    <property type="evidence" value="ECO:0007669"/>
    <property type="project" value="UniProtKB-KW"/>
</dbReference>
<organism evidence="8">
    <name type="scientific">Eriocheir sinensis</name>
    <name type="common">Chinese mitten crab</name>
    <dbReference type="NCBI Taxonomy" id="95602"/>
    <lineage>
        <taxon>Eukaryota</taxon>
        <taxon>Metazoa</taxon>
        <taxon>Ecdysozoa</taxon>
        <taxon>Arthropoda</taxon>
        <taxon>Crustacea</taxon>
        <taxon>Multicrustacea</taxon>
        <taxon>Malacostraca</taxon>
        <taxon>Eumalacostraca</taxon>
        <taxon>Eucarida</taxon>
        <taxon>Decapoda</taxon>
        <taxon>Pleocyemata</taxon>
        <taxon>Brachyura</taxon>
        <taxon>Eubrachyura</taxon>
        <taxon>Grapsoidea</taxon>
        <taxon>Varunidae</taxon>
        <taxon>Eriocheir</taxon>
    </lineage>
</organism>
<keyword evidence="3" id="KW-0560">Oxidoreductase</keyword>
<dbReference type="InterPro" id="IPR019791">
    <property type="entry name" value="Haem_peroxidase_animal"/>
</dbReference>
<comment type="subcellular location">
    <subcellularLocation>
        <location evidence="1">Secreted</location>
    </subcellularLocation>
</comment>
<keyword evidence="6" id="KW-0479">Metal-binding</keyword>
<evidence type="ECO:0000256" key="3">
    <source>
        <dbReference type="ARBA" id="ARBA00022559"/>
    </source>
</evidence>
<protein>
    <submittedName>
        <fullName evidence="8">Peroxinectin</fullName>
    </submittedName>
</protein>
<keyword evidence="3" id="KW-0575">Peroxidase</keyword>
<keyword evidence="6" id="KW-0349">Heme</keyword>
<evidence type="ECO:0000256" key="7">
    <source>
        <dbReference type="SAM" id="SignalP"/>
    </source>
</evidence>
<dbReference type="Pfam" id="PF03098">
    <property type="entry name" value="An_peroxidase"/>
    <property type="match status" value="1"/>
</dbReference>
<feature type="signal peptide" evidence="7">
    <location>
        <begin position="1"/>
        <end position="16"/>
    </location>
</feature>
<dbReference type="GO" id="GO:0020037">
    <property type="term" value="F:heme binding"/>
    <property type="evidence" value="ECO:0007669"/>
    <property type="project" value="InterPro"/>
</dbReference>
<evidence type="ECO:0000256" key="1">
    <source>
        <dbReference type="ARBA" id="ARBA00004613"/>
    </source>
</evidence>
<dbReference type="AlphaFoldDB" id="J9PD11"/>
<keyword evidence="2" id="KW-0964">Secreted</keyword>
<name>J9PD11_ERISI</name>
<evidence type="ECO:0000256" key="2">
    <source>
        <dbReference type="ARBA" id="ARBA00022525"/>
    </source>
</evidence>
<dbReference type="GO" id="GO:0005576">
    <property type="term" value="C:extracellular region"/>
    <property type="evidence" value="ECO:0007669"/>
    <property type="project" value="UniProtKB-SubCell"/>
</dbReference>
<accession>J9PD11</accession>
<dbReference type="InterPro" id="IPR037120">
    <property type="entry name" value="Haem_peroxidase_sf_animal"/>
</dbReference>
<dbReference type="GO" id="GO:0006979">
    <property type="term" value="P:response to oxidative stress"/>
    <property type="evidence" value="ECO:0007669"/>
    <property type="project" value="InterPro"/>
</dbReference>
<dbReference type="PANTHER" id="PTHR11475:SF4">
    <property type="entry name" value="CHORION PEROXIDASE"/>
    <property type="match status" value="1"/>
</dbReference>